<dbReference type="Proteomes" id="UP000648535">
    <property type="component" value="Unassembled WGS sequence"/>
</dbReference>
<feature type="chain" id="PRO_5039455957" description="LysM domain-containing protein" evidence="1">
    <location>
        <begin position="20"/>
        <end position="267"/>
    </location>
</feature>
<evidence type="ECO:0000313" key="4">
    <source>
        <dbReference type="Proteomes" id="UP000648535"/>
    </source>
</evidence>
<proteinExistence type="predicted"/>
<dbReference type="InterPro" id="IPR018392">
    <property type="entry name" value="LysM"/>
</dbReference>
<dbReference type="PROSITE" id="PS51782">
    <property type="entry name" value="LYSM"/>
    <property type="match status" value="1"/>
</dbReference>
<dbReference type="Gene3D" id="3.10.350.10">
    <property type="entry name" value="LysM domain"/>
    <property type="match status" value="1"/>
</dbReference>
<dbReference type="EMBL" id="BMOI01000019">
    <property type="protein sequence ID" value="GGL12230.1"/>
    <property type="molecule type" value="Genomic_DNA"/>
</dbReference>
<protein>
    <recommendedName>
        <fullName evidence="2">LysM domain-containing protein</fullName>
    </recommendedName>
</protein>
<keyword evidence="1" id="KW-0732">Signal</keyword>
<sequence>MLGATAAAVLALSGCSLFGGDDAVPVPNRTAAAAPDGWTDGTAEPVPTPTPTSVLPVGTVAAETDVVSKSGDTSLHVRVVQRAEGVFAAELSDYRTTNPQPMSIEFRHRTAHWGDGDGGVVRGSVAWDTGAGPPDSYTLDAGPRPDYLASVVLVPVAGVDPSEGFATERPWIGSVLAVGALDWNIPNPYPHLRVTVGEAGPGAYGTVQDVDGTPTWYRVSHGDELITVSKRFGVTPEQFEWMNPYLELTDDRWLAENDVLNVSPANR</sequence>
<organism evidence="3 4">
    <name type="scientific">Curtobacterium luteum</name>
    <dbReference type="NCBI Taxonomy" id="33881"/>
    <lineage>
        <taxon>Bacteria</taxon>
        <taxon>Bacillati</taxon>
        <taxon>Actinomycetota</taxon>
        <taxon>Actinomycetes</taxon>
        <taxon>Micrococcales</taxon>
        <taxon>Microbacteriaceae</taxon>
        <taxon>Curtobacterium</taxon>
    </lineage>
</organism>
<name>A0A8H9GB78_9MICO</name>
<feature type="domain" description="LysM" evidence="2">
    <location>
        <begin position="215"/>
        <end position="262"/>
    </location>
</feature>
<accession>A0A8H9GB78</accession>
<reference evidence="3" key="1">
    <citation type="journal article" date="2014" name="Int. J. Syst. Evol. Microbiol.">
        <title>Complete genome sequence of Corynebacterium casei LMG S-19264T (=DSM 44701T), isolated from a smear-ripened cheese.</title>
        <authorList>
            <consortium name="US DOE Joint Genome Institute (JGI-PGF)"/>
            <person name="Walter F."/>
            <person name="Albersmeier A."/>
            <person name="Kalinowski J."/>
            <person name="Ruckert C."/>
        </authorList>
    </citation>
    <scope>NUCLEOTIDE SEQUENCE</scope>
    <source>
        <strain evidence="3">JCM 1480</strain>
    </source>
</reference>
<gene>
    <name evidence="3" type="ORF">GCM10009769_32770</name>
</gene>
<dbReference type="AlphaFoldDB" id="A0A8H9GB78"/>
<feature type="signal peptide" evidence="1">
    <location>
        <begin position="1"/>
        <end position="19"/>
    </location>
</feature>
<evidence type="ECO:0000313" key="3">
    <source>
        <dbReference type="EMBL" id="GGL12230.1"/>
    </source>
</evidence>
<comment type="caution">
    <text evidence="3">The sequence shown here is derived from an EMBL/GenBank/DDBJ whole genome shotgun (WGS) entry which is preliminary data.</text>
</comment>
<evidence type="ECO:0000256" key="1">
    <source>
        <dbReference type="SAM" id="SignalP"/>
    </source>
</evidence>
<reference evidence="3" key="2">
    <citation type="submission" date="2020-09" db="EMBL/GenBank/DDBJ databases">
        <authorList>
            <person name="Sun Q."/>
            <person name="Ohkuma M."/>
        </authorList>
    </citation>
    <scope>NUCLEOTIDE SEQUENCE</scope>
    <source>
        <strain evidence="3">JCM 1480</strain>
    </source>
</reference>
<dbReference type="CDD" id="cd00118">
    <property type="entry name" value="LysM"/>
    <property type="match status" value="1"/>
</dbReference>
<evidence type="ECO:0000259" key="2">
    <source>
        <dbReference type="PROSITE" id="PS51782"/>
    </source>
</evidence>
<dbReference type="InterPro" id="IPR036779">
    <property type="entry name" value="LysM_dom_sf"/>
</dbReference>